<dbReference type="FunFam" id="3.90.640.10:FF:000014">
    <property type="entry name" value="Putative actin-related protein 6"/>
    <property type="match status" value="1"/>
</dbReference>
<evidence type="ECO:0000256" key="2">
    <source>
        <dbReference type="ARBA" id="ARBA00004245"/>
    </source>
</evidence>
<evidence type="ECO:0000256" key="5">
    <source>
        <dbReference type="ARBA" id="ARBA00023212"/>
    </source>
</evidence>
<keyword evidence="4" id="KW-0963">Cytoplasm</keyword>
<dbReference type="GO" id="GO:0005856">
    <property type="term" value="C:cytoskeleton"/>
    <property type="evidence" value="ECO:0007669"/>
    <property type="project" value="UniProtKB-SubCell"/>
</dbReference>
<dbReference type="FunFam" id="2.30.36.70:FF:000003">
    <property type="entry name" value="Actin-related protein 6"/>
    <property type="match status" value="1"/>
</dbReference>
<comment type="subcellular location">
    <subcellularLocation>
        <location evidence="2">Cytoplasm</location>
        <location evidence="2">Cytoskeleton</location>
    </subcellularLocation>
    <subcellularLocation>
        <location evidence="1">Nucleus</location>
    </subcellularLocation>
</comment>
<evidence type="ECO:0000256" key="6">
    <source>
        <dbReference type="ARBA" id="ARBA00023242"/>
    </source>
</evidence>
<dbReference type="SUPFAM" id="SSF53067">
    <property type="entry name" value="Actin-like ATPase domain"/>
    <property type="match status" value="2"/>
</dbReference>
<evidence type="ECO:0000256" key="4">
    <source>
        <dbReference type="ARBA" id="ARBA00022490"/>
    </source>
</evidence>
<dbReference type="InterPro" id="IPR043129">
    <property type="entry name" value="ATPase_NBD"/>
</dbReference>
<dbReference type="CDD" id="cd10210">
    <property type="entry name" value="ASKHA_NBD_Arp6"/>
    <property type="match status" value="1"/>
</dbReference>
<dbReference type="Gene3D" id="2.30.36.70">
    <property type="entry name" value="Actin, Chain A, domain 2"/>
    <property type="match status" value="1"/>
</dbReference>
<dbReference type="PANTHER" id="PTHR11937">
    <property type="entry name" value="ACTIN"/>
    <property type="match status" value="1"/>
</dbReference>
<sequence>MVKEAAGMANVFILDNGAYTIKAGFSNQNEPRIMPNAIMKAKSERRRPFIADQIEDCRDASGLFYILPFQKGYLVNWDIQKTVWDYVFGKDVFNVNHSNTTMIVTEPYLNFTSTQEALSEIFFEEYEVDALLRINAGDLSVHKYHRDRPRELCCLLVESGFSFTHIVPYIQGKKQKDAILRVDVGGKVLTNHLKELISYRQLNVMDETYVINQVKEDVCFVSLDYNTDMRTARDGKQANHILRDYVLPDFTTIKRGYVRPLEESTGKSTSGEQLIRLNNERFAIPELLFHPSDVGIQEMGITEAIVHSINKCPEETRPHLYRNILLTGGNCNFPMFKDRVFKDVQSMAPDEFDVNVTLAKNPSTYCWRGGAAISRSAHFPEMLVTKKEWEEDGFNICQERFSV</sequence>
<reference evidence="8" key="1">
    <citation type="submission" date="2015-09" db="EMBL/GenBank/DDBJ databases">
        <title>Scylla olivacea transcriptome.</title>
        <authorList>
            <person name="Ikhwanuddin M."/>
        </authorList>
    </citation>
    <scope>NUCLEOTIDE SEQUENCE</scope>
</reference>
<evidence type="ECO:0000256" key="1">
    <source>
        <dbReference type="ARBA" id="ARBA00004123"/>
    </source>
</evidence>
<dbReference type="Pfam" id="PF00022">
    <property type="entry name" value="Actin"/>
    <property type="match status" value="1"/>
</dbReference>
<dbReference type="SMART" id="SM00268">
    <property type="entry name" value="ACTIN"/>
    <property type="match status" value="1"/>
</dbReference>
<evidence type="ECO:0000313" key="8">
    <source>
        <dbReference type="EMBL" id="JAI67292.1"/>
    </source>
</evidence>
<keyword evidence="6" id="KW-0539">Nucleus</keyword>
<dbReference type="EMBL" id="GDRN01037567">
    <property type="protein sequence ID" value="JAI67292.1"/>
    <property type="molecule type" value="Transcribed_RNA"/>
</dbReference>
<dbReference type="AlphaFoldDB" id="A0A0P4WI17"/>
<name>A0A0P4WI17_SCYOL</name>
<accession>A0A0P4WI17</accession>
<protein>
    <recommendedName>
        <fullName evidence="7">Actin-related protein 6</fullName>
    </recommendedName>
</protein>
<keyword evidence="5" id="KW-0206">Cytoskeleton</keyword>
<dbReference type="Gene3D" id="3.30.420.40">
    <property type="match status" value="2"/>
</dbReference>
<comment type="similarity">
    <text evidence="3">Belongs to the actin family. ARP6 subfamily.</text>
</comment>
<organism evidence="8">
    <name type="scientific">Scylla olivacea</name>
    <name type="common">Orange mud crab</name>
    <name type="synonym">Cancer olivacea</name>
    <dbReference type="NCBI Taxonomy" id="85551"/>
    <lineage>
        <taxon>Eukaryota</taxon>
        <taxon>Metazoa</taxon>
        <taxon>Ecdysozoa</taxon>
        <taxon>Arthropoda</taxon>
        <taxon>Crustacea</taxon>
        <taxon>Multicrustacea</taxon>
        <taxon>Malacostraca</taxon>
        <taxon>Eumalacostraca</taxon>
        <taxon>Eucarida</taxon>
        <taxon>Decapoda</taxon>
        <taxon>Pleocyemata</taxon>
        <taxon>Brachyura</taxon>
        <taxon>Eubrachyura</taxon>
        <taxon>Portunoidea</taxon>
        <taxon>Portunidae</taxon>
        <taxon>Portuninae</taxon>
        <taxon>Scylla</taxon>
    </lineage>
</organism>
<evidence type="ECO:0000256" key="7">
    <source>
        <dbReference type="ARBA" id="ARBA00074635"/>
    </source>
</evidence>
<dbReference type="Gene3D" id="3.90.640.10">
    <property type="entry name" value="Actin, Chain A, domain 4"/>
    <property type="match status" value="1"/>
</dbReference>
<dbReference type="InterPro" id="IPR004000">
    <property type="entry name" value="Actin"/>
</dbReference>
<dbReference type="GO" id="GO:0005634">
    <property type="term" value="C:nucleus"/>
    <property type="evidence" value="ECO:0007669"/>
    <property type="project" value="UniProtKB-SubCell"/>
</dbReference>
<evidence type="ECO:0000256" key="3">
    <source>
        <dbReference type="ARBA" id="ARBA00005665"/>
    </source>
</evidence>
<proteinExistence type="inferred from homology"/>